<evidence type="ECO:0000313" key="1">
    <source>
        <dbReference type="EMBL" id="RRR96988.1"/>
    </source>
</evidence>
<accession>A0A426UTH0</accession>
<evidence type="ECO:0000313" key="2">
    <source>
        <dbReference type="Proteomes" id="UP000277256"/>
    </source>
</evidence>
<dbReference type="OrthoDB" id="9769453at2"/>
<dbReference type="InterPro" id="IPR006230">
    <property type="entry name" value="MutL"/>
</dbReference>
<sequence length="439" mass="44151">MIVCVDVGSTYTKAAAVDADTGALAGAASHPTTLGTDVMDGLRAAVDAALPKGAKAIDTLVCSSAGGGLRLAVIGNEPLVTARAAYRAGLSAGARVVDVRAGTLAAGDFAALAAARPDVILLAGGTDGGDETVLRAHAAGLAASGLRTPVVLAGNARASADVTAVLESAGVPVTAVGNVLPRIGALDPLPARTALREVFLRHVIAGKHLSASADFTRMVKAATPDAVLTGVELLAERTGDLLVVDVGGATTDVYSVLTPDAELQGPRAEVAGTAWRSRTVEGDLGVRHTAVGIAEAAADEDLAADPDLPEAARRRAADPAFRAGDDRERALDRELSALAARIAVRRHARGERIGGPTEPLRGGKDLAAVGTVVGSGGVLRRDPGAADWLREAVGADTSGGVRPPKDARFTVDADYRLAPAGLLAAAGRGDLAARLLADL</sequence>
<dbReference type="AlphaFoldDB" id="A0A426UTH0"/>
<comment type="caution">
    <text evidence="1">The sequence shown here is derived from an EMBL/GenBank/DDBJ whole genome shotgun (WGS) entry which is preliminary data.</text>
</comment>
<dbReference type="InterPro" id="IPR043129">
    <property type="entry name" value="ATPase_NBD"/>
</dbReference>
<gene>
    <name evidence="1" type="ORF">EIW28_21185</name>
</gene>
<dbReference type="Pfam" id="PF13941">
    <property type="entry name" value="MutL"/>
    <property type="match status" value="1"/>
</dbReference>
<dbReference type="SUPFAM" id="SSF53067">
    <property type="entry name" value="Actin-like ATPase domain"/>
    <property type="match status" value="1"/>
</dbReference>
<dbReference type="EMBL" id="RSEB01000006">
    <property type="protein sequence ID" value="RRR96988.1"/>
    <property type="molecule type" value="Genomic_DNA"/>
</dbReference>
<dbReference type="NCBIfam" id="TIGR01319">
    <property type="entry name" value="glmL_fam"/>
    <property type="match status" value="1"/>
</dbReference>
<keyword evidence="2" id="KW-1185">Reference proteome</keyword>
<name>A0A426UTH0_9ACTN</name>
<protein>
    <submittedName>
        <fullName evidence="1">Glutamate mutase</fullName>
    </submittedName>
</protein>
<dbReference type="PIRSF" id="PIRSF004729">
    <property type="entry name" value="MutL"/>
    <property type="match status" value="1"/>
</dbReference>
<dbReference type="Proteomes" id="UP000277256">
    <property type="component" value="Unassembled WGS sequence"/>
</dbReference>
<proteinExistence type="predicted"/>
<reference evidence="1 2" key="1">
    <citation type="submission" date="2018-12" db="EMBL/GenBank/DDBJ databases">
        <title>Glycomyces sp. YIM 121974 draft genome.</title>
        <authorList>
            <person name="Li Q."/>
        </authorList>
    </citation>
    <scope>NUCLEOTIDE SEQUENCE [LARGE SCALE GENOMIC DNA]</scope>
    <source>
        <strain evidence="1 2">YIM 121974</strain>
    </source>
</reference>
<organism evidence="1 2">
    <name type="scientific">Glycomyces terrestris</name>
    <dbReference type="NCBI Taxonomy" id="2493553"/>
    <lineage>
        <taxon>Bacteria</taxon>
        <taxon>Bacillati</taxon>
        <taxon>Actinomycetota</taxon>
        <taxon>Actinomycetes</taxon>
        <taxon>Glycomycetales</taxon>
        <taxon>Glycomycetaceae</taxon>
        <taxon>Glycomyces</taxon>
    </lineage>
</organism>